<feature type="chain" id="PRO_5039602317" description="Lipoprotein" evidence="1">
    <location>
        <begin position="23"/>
        <end position="178"/>
    </location>
</feature>
<gene>
    <name evidence="2" type="ORF">B857_02201</name>
</gene>
<protein>
    <recommendedName>
        <fullName evidence="4">Lipoprotein</fullName>
    </recommendedName>
</protein>
<sequence length="178" mass="20267">MKKVLFLLGLLLLAGCSEEIVAYEGVPLKIAVLGEFNDSYNTNIDIVEITFETLEEAVTNPALEYDALFITPTVFGQASQDEYIKIYKDAQIPIIYYGAVKGHFAFTKENITYDTLHFQNLINGSHSTLYLHNEIPVGDELSEIKEIKCDVDVFNFYLNGDRYDVMLKEIYEKIETLT</sequence>
<dbReference type="PROSITE" id="PS51257">
    <property type="entry name" value="PROKAR_LIPOPROTEIN"/>
    <property type="match status" value="1"/>
</dbReference>
<dbReference type="Proteomes" id="UP000004738">
    <property type="component" value="Unassembled WGS sequence"/>
</dbReference>
<evidence type="ECO:0000313" key="2">
    <source>
        <dbReference type="EMBL" id="EKB45079.1"/>
    </source>
</evidence>
<dbReference type="PATRIC" id="fig|1224748.3.peg.2180"/>
<organism evidence="2 3">
    <name type="scientific">Solibacillus isronensis B3W22</name>
    <dbReference type="NCBI Taxonomy" id="1224748"/>
    <lineage>
        <taxon>Bacteria</taxon>
        <taxon>Bacillati</taxon>
        <taxon>Bacillota</taxon>
        <taxon>Bacilli</taxon>
        <taxon>Bacillales</taxon>
        <taxon>Caryophanaceae</taxon>
        <taxon>Solibacillus</taxon>
    </lineage>
</organism>
<evidence type="ECO:0008006" key="4">
    <source>
        <dbReference type="Google" id="ProtNLM"/>
    </source>
</evidence>
<keyword evidence="1" id="KW-0732">Signal</keyword>
<evidence type="ECO:0000313" key="3">
    <source>
        <dbReference type="Proteomes" id="UP000004738"/>
    </source>
</evidence>
<accession>K1LLB5</accession>
<dbReference type="EMBL" id="AMCK01000010">
    <property type="protein sequence ID" value="EKB45079.1"/>
    <property type="molecule type" value="Genomic_DNA"/>
</dbReference>
<keyword evidence="3" id="KW-1185">Reference proteome</keyword>
<reference evidence="2 3" key="1">
    <citation type="journal article" date="2012" name="J. Bacteriol.">
        <title>Draft Genome Sequence of Bacillus isronensis Strain B3W22, Isolated from the Upper Atmosphere.</title>
        <authorList>
            <person name="Shivaji S."/>
            <person name="Ara S."/>
            <person name="Singh S.K."/>
            <person name="Bandi S."/>
            <person name="Singh A."/>
            <person name="Pinnaka A.K."/>
        </authorList>
    </citation>
    <scope>NUCLEOTIDE SEQUENCE [LARGE SCALE GENOMIC DNA]</scope>
    <source>
        <strain evidence="2 3">B3W22</strain>
    </source>
</reference>
<comment type="caution">
    <text evidence="2">The sequence shown here is derived from an EMBL/GenBank/DDBJ whole genome shotgun (WGS) entry which is preliminary data.</text>
</comment>
<feature type="signal peptide" evidence="1">
    <location>
        <begin position="1"/>
        <end position="22"/>
    </location>
</feature>
<evidence type="ECO:0000256" key="1">
    <source>
        <dbReference type="SAM" id="SignalP"/>
    </source>
</evidence>
<name>K1LLB5_9BACL</name>
<dbReference type="AlphaFoldDB" id="K1LLB5"/>
<dbReference type="RefSeq" id="WP_008406318.1">
    <property type="nucleotide sequence ID" value="NZ_AMCK01000010.1"/>
</dbReference>
<proteinExistence type="predicted"/>